<organism evidence="4 5">
    <name type="scientific">Lymnaea stagnalis</name>
    <name type="common">Great pond snail</name>
    <name type="synonym">Helix stagnalis</name>
    <dbReference type="NCBI Taxonomy" id="6523"/>
    <lineage>
        <taxon>Eukaryota</taxon>
        <taxon>Metazoa</taxon>
        <taxon>Spiralia</taxon>
        <taxon>Lophotrochozoa</taxon>
        <taxon>Mollusca</taxon>
        <taxon>Gastropoda</taxon>
        <taxon>Heterobranchia</taxon>
        <taxon>Euthyneura</taxon>
        <taxon>Panpulmonata</taxon>
        <taxon>Hygrophila</taxon>
        <taxon>Lymnaeoidea</taxon>
        <taxon>Lymnaeidae</taxon>
        <taxon>Lymnaea</taxon>
    </lineage>
</organism>
<dbReference type="SMART" id="SM00777">
    <property type="entry name" value="Mad3_BUB1_I"/>
    <property type="match status" value="1"/>
</dbReference>
<dbReference type="FunFam" id="1.25.40.430:FF:000003">
    <property type="entry name" value="Checkpoint serine/threonine-protein kinase BUB1"/>
    <property type="match status" value="1"/>
</dbReference>
<feature type="domain" description="BUB1 N-terminal" evidence="3">
    <location>
        <begin position="49"/>
        <end position="204"/>
    </location>
</feature>
<dbReference type="PANTHER" id="PTHR14030:SF25">
    <property type="entry name" value="MITOTIC CHECKPOINT SERINE_THREONINE-PROTEIN KINASE BUB1 BETA"/>
    <property type="match status" value="1"/>
</dbReference>
<dbReference type="GO" id="GO:0005634">
    <property type="term" value="C:nucleus"/>
    <property type="evidence" value="ECO:0007669"/>
    <property type="project" value="TreeGrafter"/>
</dbReference>
<evidence type="ECO:0000256" key="2">
    <source>
        <dbReference type="SAM" id="MobiDB-lite"/>
    </source>
</evidence>
<reference evidence="4 5" key="1">
    <citation type="submission" date="2024-04" db="EMBL/GenBank/DDBJ databases">
        <authorList>
            <consortium name="Genoscope - CEA"/>
            <person name="William W."/>
        </authorList>
    </citation>
    <scope>NUCLEOTIDE SEQUENCE [LARGE SCALE GENOMIC DNA]</scope>
</reference>
<feature type="region of interest" description="Disordered" evidence="2">
    <location>
        <begin position="686"/>
        <end position="708"/>
    </location>
</feature>
<keyword evidence="5" id="KW-1185">Reference proteome</keyword>
<dbReference type="InterPro" id="IPR015661">
    <property type="entry name" value="Bub1/Mad3"/>
</dbReference>
<dbReference type="PROSITE" id="PS51489">
    <property type="entry name" value="BUB1_N"/>
    <property type="match status" value="1"/>
</dbReference>
<dbReference type="Pfam" id="PF08311">
    <property type="entry name" value="Mad3_BUB1_I"/>
    <property type="match status" value="1"/>
</dbReference>
<dbReference type="Gene3D" id="1.25.40.430">
    <property type="match status" value="1"/>
</dbReference>
<gene>
    <name evidence="4" type="ORF">GSLYS_00003870001</name>
</gene>
<dbReference type="GO" id="GO:0007094">
    <property type="term" value="P:mitotic spindle assembly checkpoint signaling"/>
    <property type="evidence" value="ECO:0007669"/>
    <property type="project" value="InterPro"/>
</dbReference>
<dbReference type="Proteomes" id="UP001497497">
    <property type="component" value="Unassembled WGS sequence"/>
</dbReference>
<dbReference type="PANTHER" id="PTHR14030">
    <property type="entry name" value="MITOTIC CHECKPOINT SERINE/THREONINE-PROTEIN KINASE BUB1"/>
    <property type="match status" value="1"/>
</dbReference>
<dbReference type="GO" id="GO:0004672">
    <property type="term" value="F:protein kinase activity"/>
    <property type="evidence" value="ECO:0007669"/>
    <property type="project" value="TreeGrafter"/>
</dbReference>
<sequence length="738" mass="82627">MDDHEWELCKENVQPLRQGRHLSSLATALHSDHADSAENNLIKEQQNNFEIELRTYDGDDPFDVWDRYVKWTEQYFPKGGHDGQLAILIERCLKEFQGDQRYKNDSRIIRLWIKFACFSDDPVEVYKYMFDNDIGVQLASLYIEWAIATERKGDNKTADALYMLGLKQCIEGKDLLLQRQQQFQTRLARNITLQIAEQQNFGTSIGDEAVKRSTLGRLKPTGPSHKVGATRTGSVLLGSAGRLKDSRTPVPKQLPNKGIPIFCDRENVPPTLAQHPTHEWQSIPVHEIDNRENNKKPGVWTEVKVKQKVGSVPSVLPPTPFQIHVDEEPVGMPQVTPRKTTLIVHSQPLSSRKAAQADVLSGLRQQEDTVSNVIVMYQKEKIYNGLSEFSFEELRAAKYWKRKKKQDAENERLKEERQKLKLMLMEQDAKIARMEALLNGLTINGPKDNLGHVQIMPELHHHQNNPTHEGQYTDILNNSARADALLSTDLFNRSNINEHQPVMCQASSDSGTPLEKYLGNSVYHQGNSSGCIGASEEDTRMPIINHMSSFVSGASNSSSTSTCTSSNTSLKANDKSLLSSCKLGTVEKGHSLSTTEIQSSFRDKYIALSDKSSNPILSDLNKCSQPPLEKIPFAVPSPTVHTKEAMECINKLFCESFVSETQATDFELTPVNTEALLASSAPISLSGTRRPFESSENSPSAPPIKRQNLKASMNIPFNIIKDMSPCSDENGIQANSNK</sequence>
<protein>
    <recommendedName>
        <fullName evidence="3">BUB1 N-terminal domain-containing protein</fullName>
    </recommendedName>
</protein>
<name>A0AAV2H7R4_LYMST</name>
<dbReference type="InterPro" id="IPR013212">
    <property type="entry name" value="Mad3/Bub1_I"/>
</dbReference>
<dbReference type="EMBL" id="CAXITT010000054">
    <property type="protein sequence ID" value="CAL1529715.1"/>
    <property type="molecule type" value="Genomic_DNA"/>
</dbReference>
<evidence type="ECO:0000259" key="3">
    <source>
        <dbReference type="PROSITE" id="PS51489"/>
    </source>
</evidence>
<evidence type="ECO:0000313" key="5">
    <source>
        <dbReference type="Proteomes" id="UP001497497"/>
    </source>
</evidence>
<dbReference type="AlphaFoldDB" id="A0AAV2H7R4"/>
<feature type="coiled-coil region" evidence="1">
    <location>
        <begin position="403"/>
        <end position="430"/>
    </location>
</feature>
<accession>A0AAV2H7R4</accession>
<evidence type="ECO:0000313" key="4">
    <source>
        <dbReference type="EMBL" id="CAL1529715.1"/>
    </source>
</evidence>
<keyword evidence="1" id="KW-0175">Coiled coil</keyword>
<dbReference type="GO" id="GO:0051754">
    <property type="term" value="P:meiotic sister chromatid cohesion, centromeric"/>
    <property type="evidence" value="ECO:0007669"/>
    <property type="project" value="TreeGrafter"/>
</dbReference>
<comment type="caution">
    <text evidence="4">The sequence shown here is derived from an EMBL/GenBank/DDBJ whole genome shotgun (WGS) entry which is preliminary data.</text>
</comment>
<evidence type="ECO:0000256" key="1">
    <source>
        <dbReference type="SAM" id="Coils"/>
    </source>
</evidence>
<proteinExistence type="predicted"/>
<feature type="non-terminal residue" evidence="4">
    <location>
        <position position="738"/>
    </location>
</feature>